<dbReference type="SUPFAM" id="SSF50249">
    <property type="entry name" value="Nucleic acid-binding proteins"/>
    <property type="match status" value="1"/>
</dbReference>
<evidence type="ECO:0008006" key="3">
    <source>
        <dbReference type="Google" id="ProtNLM"/>
    </source>
</evidence>
<accession>A0A6C0EZP4</accession>
<proteinExistence type="predicted"/>
<dbReference type="Gene3D" id="2.40.50.140">
    <property type="entry name" value="Nucleic acid-binding proteins"/>
    <property type="match status" value="1"/>
</dbReference>
<evidence type="ECO:0000313" key="2">
    <source>
        <dbReference type="EMBL" id="QHT34538.1"/>
    </source>
</evidence>
<sequence>MVKNTKGGCNGKKVAHKHAVKSTKSGLRISQNKSEIYGTVKRLNGNTFDVTCIDDKERRCFIRGKFKGRGKRDNIIEVDKWVLIGIREFQQAPGVNAIKSNSKGKKEMEMCDLLEVYSSGERDALKRTHGIFMKESELSTADVVDSYEFVDADTLRYQKIVSSSSVETIKMKRGFKLAPENNMVNPQAMYGDVDDISDDDDERISEEEKSEEEEEESEEEEEESEEEEEESEEEEEESEEEEEEEEEEESEEEEEEQEKSQEKYYADKSKSNVNKMCKVEINVDDI</sequence>
<organism evidence="2">
    <name type="scientific">viral metagenome</name>
    <dbReference type="NCBI Taxonomy" id="1070528"/>
    <lineage>
        <taxon>unclassified sequences</taxon>
        <taxon>metagenomes</taxon>
        <taxon>organismal metagenomes</taxon>
    </lineage>
</organism>
<name>A0A6C0EZP4_9ZZZZ</name>
<feature type="region of interest" description="Disordered" evidence="1">
    <location>
        <begin position="183"/>
        <end position="286"/>
    </location>
</feature>
<feature type="compositionally biased region" description="Acidic residues" evidence="1">
    <location>
        <begin position="192"/>
        <end position="257"/>
    </location>
</feature>
<dbReference type="InterPro" id="IPR012340">
    <property type="entry name" value="NA-bd_OB-fold"/>
</dbReference>
<protein>
    <recommendedName>
        <fullName evidence="3">S1-like domain-containing protein</fullName>
    </recommendedName>
</protein>
<reference evidence="2" key="1">
    <citation type="journal article" date="2020" name="Nature">
        <title>Giant virus diversity and host interactions through global metagenomics.</title>
        <authorList>
            <person name="Schulz F."/>
            <person name="Roux S."/>
            <person name="Paez-Espino D."/>
            <person name="Jungbluth S."/>
            <person name="Walsh D.A."/>
            <person name="Denef V.J."/>
            <person name="McMahon K.D."/>
            <person name="Konstantinidis K.T."/>
            <person name="Eloe-Fadrosh E.A."/>
            <person name="Kyrpides N.C."/>
            <person name="Woyke T."/>
        </authorList>
    </citation>
    <scope>NUCLEOTIDE SEQUENCE</scope>
    <source>
        <strain evidence="2">GVMAG-M-3300009163-63</strain>
    </source>
</reference>
<dbReference type="AlphaFoldDB" id="A0A6C0EZP4"/>
<evidence type="ECO:0000256" key="1">
    <source>
        <dbReference type="SAM" id="MobiDB-lite"/>
    </source>
</evidence>
<dbReference type="EMBL" id="MN739001">
    <property type="protein sequence ID" value="QHT34538.1"/>
    <property type="molecule type" value="Genomic_DNA"/>
</dbReference>
<feature type="compositionally biased region" description="Basic and acidic residues" evidence="1">
    <location>
        <begin position="258"/>
        <end position="270"/>
    </location>
</feature>